<dbReference type="EMBL" id="PGFH01000001">
    <property type="protein sequence ID" value="PJJ81588.1"/>
    <property type="molecule type" value="Genomic_DNA"/>
</dbReference>
<dbReference type="SUPFAM" id="SSF46689">
    <property type="entry name" value="Homeodomain-like"/>
    <property type="match status" value="1"/>
</dbReference>
<evidence type="ECO:0000256" key="4">
    <source>
        <dbReference type="PROSITE-ProRule" id="PRU00335"/>
    </source>
</evidence>
<accession>A0A2M9D7G4</accession>
<keyword evidence="2 4" id="KW-0238">DNA-binding</keyword>
<dbReference type="InterPro" id="IPR009057">
    <property type="entry name" value="Homeodomain-like_sf"/>
</dbReference>
<comment type="caution">
    <text evidence="7">The sequence shown here is derived from an EMBL/GenBank/DDBJ whole genome shotgun (WGS) entry which is preliminary data.</text>
</comment>
<feature type="region of interest" description="Disordered" evidence="5">
    <location>
        <begin position="233"/>
        <end position="256"/>
    </location>
</feature>
<dbReference type="InterPro" id="IPR041484">
    <property type="entry name" value="TetR_C_25"/>
</dbReference>
<dbReference type="InterPro" id="IPR001647">
    <property type="entry name" value="HTH_TetR"/>
</dbReference>
<dbReference type="Pfam" id="PF00440">
    <property type="entry name" value="TetR_N"/>
    <property type="match status" value="1"/>
</dbReference>
<dbReference type="GO" id="GO:0000976">
    <property type="term" value="F:transcription cis-regulatory region binding"/>
    <property type="evidence" value="ECO:0007669"/>
    <property type="project" value="TreeGrafter"/>
</dbReference>
<evidence type="ECO:0000259" key="6">
    <source>
        <dbReference type="PROSITE" id="PS50977"/>
    </source>
</evidence>
<evidence type="ECO:0000256" key="2">
    <source>
        <dbReference type="ARBA" id="ARBA00023125"/>
    </source>
</evidence>
<dbReference type="GO" id="GO:0003700">
    <property type="term" value="F:DNA-binding transcription factor activity"/>
    <property type="evidence" value="ECO:0007669"/>
    <property type="project" value="TreeGrafter"/>
</dbReference>
<evidence type="ECO:0000256" key="5">
    <source>
        <dbReference type="SAM" id="MobiDB-lite"/>
    </source>
</evidence>
<dbReference type="PANTHER" id="PTHR30055:SF234">
    <property type="entry name" value="HTH-TYPE TRANSCRIPTIONAL REGULATOR BETI"/>
    <property type="match status" value="1"/>
</dbReference>
<dbReference type="PANTHER" id="PTHR30055">
    <property type="entry name" value="HTH-TYPE TRANSCRIPTIONAL REGULATOR RUTR"/>
    <property type="match status" value="1"/>
</dbReference>
<proteinExistence type="predicted"/>
<protein>
    <submittedName>
        <fullName evidence="7">TetR family transcriptional regulator</fullName>
    </submittedName>
</protein>
<feature type="DNA-binding region" description="H-T-H motif" evidence="4">
    <location>
        <begin position="52"/>
        <end position="71"/>
    </location>
</feature>
<evidence type="ECO:0000256" key="1">
    <source>
        <dbReference type="ARBA" id="ARBA00023015"/>
    </source>
</evidence>
<keyword evidence="1" id="KW-0805">Transcription regulation</keyword>
<dbReference type="Gene3D" id="1.10.357.10">
    <property type="entry name" value="Tetracycline Repressor, domain 2"/>
    <property type="match status" value="1"/>
</dbReference>
<name>A0A2M9D7G4_9MICO</name>
<keyword evidence="3" id="KW-0804">Transcription</keyword>
<dbReference type="InterPro" id="IPR050109">
    <property type="entry name" value="HTH-type_TetR-like_transc_reg"/>
</dbReference>
<dbReference type="AlphaFoldDB" id="A0A2M9D7G4"/>
<keyword evidence="8" id="KW-1185">Reference proteome</keyword>
<reference evidence="7 8" key="1">
    <citation type="submission" date="2017-11" db="EMBL/GenBank/DDBJ databases">
        <title>Genomic Encyclopedia of Archaeal and Bacterial Type Strains, Phase II (KMG-II): From Individual Species to Whole Genera.</title>
        <authorList>
            <person name="Goeker M."/>
        </authorList>
    </citation>
    <scope>NUCLEOTIDE SEQUENCE [LARGE SCALE GENOMIC DNA]</scope>
    <source>
        <strain evidence="7 8">DSM 16400</strain>
    </source>
</reference>
<organism evidence="7 8">
    <name type="scientific">Salinibacterium amurskyense</name>
    <dbReference type="NCBI Taxonomy" id="205941"/>
    <lineage>
        <taxon>Bacteria</taxon>
        <taxon>Bacillati</taxon>
        <taxon>Actinomycetota</taxon>
        <taxon>Actinomycetes</taxon>
        <taxon>Micrococcales</taxon>
        <taxon>Microbacteriaceae</taxon>
        <taxon>Salinibacterium</taxon>
    </lineage>
</organism>
<sequence>MGWGGTSASLTFAEQLFSLLNMRSSADDSTTKARIRDAAIRLIGRNGFAATSARAVAAEAGVSAGLVIHHFGSMRDLKTACDDFIINEVTHRKAGMGEGDVSAAVSEWYADLDTYEPWLSYLGRLFTDDSDAGAHLFDRFVELSREMLEQGVASGAVHPSNDEHARAVLLVTHSLSMLTLQSHIARSLNSARLSLDSLSRMGNAAVEIYTHGVYTDSSTLDATREAVAEATREAADMRQHVQDPDPPAMAADIPTP</sequence>
<feature type="domain" description="HTH tetR-type" evidence="6">
    <location>
        <begin position="29"/>
        <end position="89"/>
    </location>
</feature>
<evidence type="ECO:0000256" key="3">
    <source>
        <dbReference type="ARBA" id="ARBA00023163"/>
    </source>
</evidence>
<dbReference type="Pfam" id="PF17933">
    <property type="entry name" value="TetR_C_25"/>
    <property type="match status" value="1"/>
</dbReference>
<evidence type="ECO:0000313" key="7">
    <source>
        <dbReference type="EMBL" id="PJJ81588.1"/>
    </source>
</evidence>
<dbReference type="PRINTS" id="PR00455">
    <property type="entry name" value="HTHTETR"/>
</dbReference>
<dbReference type="Proteomes" id="UP000231742">
    <property type="component" value="Unassembled WGS sequence"/>
</dbReference>
<feature type="compositionally biased region" description="Basic and acidic residues" evidence="5">
    <location>
        <begin position="233"/>
        <end position="243"/>
    </location>
</feature>
<evidence type="ECO:0000313" key="8">
    <source>
        <dbReference type="Proteomes" id="UP000231742"/>
    </source>
</evidence>
<dbReference type="PROSITE" id="PS50977">
    <property type="entry name" value="HTH_TETR_2"/>
    <property type="match status" value="1"/>
</dbReference>
<gene>
    <name evidence="7" type="ORF">CLV85_0765</name>
</gene>